<evidence type="ECO:0000256" key="1">
    <source>
        <dbReference type="SAM" id="MobiDB-lite"/>
    </source>
</evidence>
<dbReference type="Proteomes" id="UP001358586">
    <property type="component" value="Chromosome 6"/>
</dbReference>
<comment type="caution">
    <text evidence="2">The sequence shown here is derived from an EMBL/GenBank/DDBJ whole genome shotgun (WGS) entry which is preliminary data.</text>
</comment>
<sequence length="301" mass="33822">MPVGKALGLSSSTSSAEAKEAENEKKPVECFLCYGLHRLRKCLRNSIIERDDGANRKPKKLGLSKRKVEAKRAKKSKKKRQSKSVVVKEKTTSELVESSKWLPHKKDVSLSSNLGEKVAMKTVKLGPMRLNSSKAIEVDELSARLSLMEEVSLASNSEKEFVMQTLKLGSMRLISIDKPEGLSPMREVECASNFGKVVIVLRSNLLTWQERKGPFEVLEQGGRETVDKAKPSIVNQEDFVRGKLECRQESCHPNVQTSGTVRFKKRCKLRQKFRRKEKANASKRDQGESSQWSSEVATTTL</sequence>
<organism evidence="2 3">
    <name type="scientific">Gossypium arboreum</name>
    <name type="common">Tree cotton</name>
    <name type="synonym">Gossypium nanking</name>
    <dbReference type="NCBI Taxonomy" id="29729"/>
    <lineage>
        <taxon>Eukaryota</taxon>
        <taxon>Viridiplantae</taxon>
        <taxon>Streptophyta</taxon>
        <taxon>Embryophyta</taxon>
        <taxon>Tracheophyta</taxon>
        <taxon>Spermatophyta</taxon>
        <taxon>Magnoliopsida</taxon>
        <taxon>eudicotyledons</taxon>
        <taxon>Gunneridae</taxon>
        <taxon>Pentapetalae</taxon>
        <taxon>rosids</taxon>
        <taxon>malvids</taxon>
        <taxon>Malvales</taxon>
        <taxon>Malvaceae</taxon>
        <taxon>Malvoideae</taxon>
        <taxon>Gossypium</taxon>
    </lineage>
</organism>
<feature type="region of interest" description="Disordered" evidence="1">
    <location>
        <begin position="53"/>
        <end position="87"/>
    </location>
</feature>
<feature type="compositionally biased region" description="Basic residues" evidence="1">
    <location>
        <begin position="72"/>
        <end position="82"/>
    </location>
</feature>
<gene>
    <name evidence="2" type="ORF">PVK06_020313</name>
</gene>
<feature type="compositionally biased region" description="Polar residues" evidence="1">
    <location>
        <begin position="288"/>
        <end position="301"/>
    </location>
</feature>
<feature type="compositionally biased region" description="Basic and acidic residues" evidence="1">
    <location>
        <begin position="278"/>
        <end position="287"/>
    </location>
</feature>
<accession>A0ABR0PMH6</accession>
<feature type="compositionally biased region" description="Low complexity" evidence="1">
    <location>
        <begin position="1"/>
        <end position="16"/>
    </location>
</feature>
<reference evidence="2 3" key="1">
    <citation type="submission" date="2023-03" db="EMBL/GenBank/DDBJ databases">
        <title>WGS of Gossypium arboreum.</title>
        <authorList>
            <person name="Yu D."/>
        </authorList>
    </citation>
    <scope>NUCLEOTIDE SEQUENCE [LARGE SCALE GENOMIC DNA]</scope>
    <source>
        <tissue evidence="2">Leaf</tissue>
    </source>
</reference>
<feature type="region of interest" description="Disordered" evidence="1">
    <location>
        <begin position="273"/>
        <end position="301"/>
    </location>
</feature>
<evidence type="ECO:0000313" key="3">
    <source>
        <dbReference type="Proteomes" id="UP001358586"/>
    </source>
</evidence>
<name>A0ABR0PMH6_GOSAR</name>
<dbReference type="EMBL" id="JARKNE010000006">
    <property type="protein sequence ID" value="KAK5825476.1"/>
    <property type="molecule type" value="Genomic_DNA"/>
</dbReference>
<protein>
    <submittedName>
        <fullName evidence="2">Uncharacterized protein</fullName>
    </submittedName>
</protein>
<proteinExistence type="predicted"/>
<feature type="compositionally biased region" description="Basic residues" evidence="1">
    <location>
        <begin position="56"/>
        <end position="65"/>
    </location>
</feature>
<keyword evidence="3" id="KW-1185">Reference proteome</keyword>
<evidence type="ECO:0000313" key="2">
    <source>
        <dbReference type="EMBL" id="KAK5825476.1"/>
    </source>
</evidence>
<feature type="region of interest" description="Disordered" evidence="1">
    <location>
        <begin position="1"/>
        <end position="25"/>
    </location>
</feature>